<accession>A0ABD3PTN2</accession>
<organism evidence="2 3">
    <name type="scientific">Cyclotella cryptica</name>
    <dbReference type="NCBI Taxonomy" id="29204"/>
    <lineage>
        <taxon>Eukaryota</taxon>
        <taxon>Sar</taxon>
        <taxon>Stramenopiles</taxon>
        <taxon>Ochrophyta</taxon>
        <taxon>Bacillariophyta</taxon>
        <taxon>Coscinodiscophyceae</taxon>
        <taxon>Thalassiosirophycidae</taxon>
        <taxon>Stephanodiscales</taxon>
        <taxon>Stephanodiscaceae</taxon>
        <taxon>Cyclotella</taxon>
    </lineage>
</organism>
<gene>
    <name evidence="2" type="ORF">HJC23_010020</name>
</gene>
<name>A0ABD3PTN2_9STRA</name>
<keyword evidence="3" id="KW-1185">Reference proteome</keyword>
<protein>
    <submittedName>
        <fullName evidence="2">Uncharacterized protein</fullName>
    </submittedName>
</protein>
<dbReference type="Gene3D" id="2.40.10.230">
    <property type="entry name" value="Probable tRNA pseudouridine synthase domain"/>
    <property type="match status" value="1"/>
</dbReference>
<feature type="compositionally biased region" description="Basic and acidic residues" evidence="1">
    <location>
        <begin position="313"/>
        <end position="330"/>
    </location>
</feature>
<sequence length="482" mass="52825">MPNSKRNQLSHHDGKRKHGDLPWHDVAQEETVDDLLIASMAVASTWCDEASPHPAVDNSSTSESVNERDDSKENDDDSDADDIADADEISTSSSNQDGSAPNSKEEEDTELMGQSDTNEKSLNLRVVKEDDSDDDCSDIDLTEHLANMEDDDDDAPKNSKGNQAKVAFSIYEGPKTEHEIDPYKCPTDELEKLNVCVGIEMDNIGDPTILDDATRNRLRIAGTIRTYLVDQRTIVVDSLIPAALQSDLQNHLSMDAPLDEGSMLAILLGKGNDGTYEITTLKKDVACSLQVVGKIVEVFGPVQRPLYVIRLPDPPKAERSSGELATEGKPKLGPSDMASNEDGAAARSLVKIEAIESTENVNDVERMRSTISEEVENKDTEIDRSVSVEKNPEPVSAINVAIHDTSEEKIAPEPSEEQDDPWCHKGKLSCILRNTPNAIVYSLVDHVKLIDKDLIIRVSGKGCGEFDVIVCKHWTELLLGSN</sequence>
<comment type="caution">
    <text evidence="2">The sequence shown here is derived from an EMBL/GenBank/DDBJ whole genome shotgun (WGS) entry which is preliminary data.</text>
</comment>
<evidence type="ECO:0000313" key="2">
    <source>
        <dbReference type="EMBL" id="KAL3790741.1"/>
    </source>
</evidence>
<feature type="region of interest" description="Disordered" evidence="1">
    <location>
        <begin position="313"/>
        <end position="343"/>
    </location>
</feature>
<evidence type="ECO:0000256" key="1">
    <source>
        <dbReference type="SAM" id="MobiDB-lite"/>
    </source>
</evidence>
<feature type="region of interest" description="Disordered" evidence="1">
    <location>
        <begin position="49"/>
        <end position="138"/>
    </location>
</feature>
<dbReference type="InterPro" id="IPR038664">
    <property type="entry name" value="Gar1/Naf1_Cbf5-bd_sf"/>
</dbReference>
<evidence type="ECO:0000313" key="3">
    <source>
        <dbReference type="Proteomes" id="UP001516023"/>
    </source>
</evidence>
<reference evidence="2 3" key="1">
    <citation type="journal article" date="2020" name="G3 (Bethesda)">
        <title>Improved Reference Genome for Cyclotella cryptica CCMP332, a Model for Cell Wall Morphogenesis, Salinity Adaptation, and Lipid Production in Diatoms (Bacillariophyta).</title>
        <authorList>
            <person name="Roberts W.R."/>
            <person name="Downey K.M."/>
            <person name="Ruck E.C."/>
            <person name="Traller J.C."/>
            <person name="Alverson A.J."/>
        </authorList>
    </citation>
    <scope>NUCLEOTIDE SEQUENCE [LARGE SCALE GENOMIC DNA]</scope>
    <source>
        <strain evidence="2 3">CCMP332</strain>
    </source>
</reference>
<proteinExistence type="predicted"/>
<dbReference type="EMBL" id="JABMIG020000123">
    <property type="protein sequence ID" value="KAL3790741.1"/>
    <property type="molecule type" value="Genomic_DNA"/>
</dbReference>
<dbReference type="AlphaFoldDB" id="A0ABD3PTN2"/>
<feature type="compositionally biased region" description="Acidic residues" evidence="1">
    <location>
        <begin position="72"/>
        <end position="88"/>
    </location>
</feature>
<dbReference type="Proteomes" id="UP001516023">
    <property type="component" value="Unassembled WGS sequence"/>
</dbReference>
<feature type="region of interest" description="Disordered" evidence="1">
    <location>
        <begin position="1"/>
        <end position="25"/>
    </location>
</feature>